<keyword evidence="3" id="KW-1185">Reference proteome</keyword>
<dbReference type="SUPFAM" id="SSF109854">
    <property type="entry name" value="DinB/YfiT-like putative metalloenzymes"/>
    <property type="match status" value="1"/>
</dbReference>
<reference evidence="2 3" key="1">
    <citation type="submission" date="2023-09" db="EMBL/GenBank/DDBJ databases">
        <authorList>
            <person name="Rey-Velasco X."/>
        </authorList>
    </citation>
    <scope>NUCLEOTIDE SEQUENCE [LARGE SCALE GENOMIC DNA]</scope>
    <source>
        <strain evidence="2 3">F117</strain>
    </source>
</reference>
<dbReference type="Pfam" id="PF12867">
    <property type="entry name" value="DinB_2"/>
    <property type="match status" value="1"/>
</dbReference>
<comment type="caution">
    <text evidence="2">The sequence shown here is derived from an EMBL/GenBank/DDBJ whole genome shotgun (WGS) entry which is preliminary data.</text>
</comment>
<name>A0ABU3D7A0_9FLAO</name>
<feature type="domain" description="DinB-like" evidence="1">
    <location>
        <begin position="32"/>
        <end position="165"/>
    </location>
</feature>
<dbReference type="EMBL" id="JAVRHK010000006">
    <property type="protein sequence ID" value="MDT0676878.1"/>
    <property type="molecule type" value="Genomic_DNA"/>
</dbReference>
<evidence type="ECO:0000313" key="3">
    <source>
        <dbReference type="Proteomes" id="UP001262582"/>
    </source>
</evidence>
<proteinExistence type="predicted"/>
<gene>
    <name evidence="2" type="ORF">RM539_09835</name>
</gene>
<dbReference type="Gene3D" id="1.20.120.450">
    <property type="entry name" value="dinb family like domain"/>
    <property type="match status" value="1"/>
</dbReference>
<dbReference type="RefSeq" id="WP_311503222.1">
    <property type="nucleotide sequence ID" value="NZ_JAVRHK010000006.1"/>
</dbReference>
<accession>A0ABU3D7A0</accession>
<dbReference type="Proteomes" id="UP001262582">
    <property type="component" value="Unassembled WGS sequence"/>
</dbReference>
<sequence length="172" mass="19955">MKVSSLHSDEYLDFYQGYINNIPKDQSLGMLFQQNKNDILEILNKISAEQLKYRYAEGKWNVAEVLQHLIDVERIFQYRALCIARGEKNPLPGFDHDNYVQNSFGGERNLDDLITEFKIVRNSTIQLYNSFAEPVLEYRGLMNGAPASVRAIGFIIVGHMMHHQKILLEKYL</sequence>
<evidence type="ECO:0000313" key="2">
    <source>
        <dbReference type="EMBL" id="MDT0676878.1"/>
    </source>
</evidence>
<organism evidence="2 3">
    <name type="scientific">Autumnicola musiva</name>
    <dbReference type="NCBI Taxonomy" id="3075589"/>
    <lineage>
        <taxon>Bacteria</taxon>
        <taxon>Pseudomonadati</taxon>
        <taxon>Bacteroidota</taxon>
        <taxon>Flavobacteriia</taxon>
        <taxon>Flavobacteriales</taxon>
        <taxon>Flavobacteriaceae</taxon>
        <taxon>Autumnicola</taxon>
    </lineage>
</organism>
<dbReference type="InterPro" id="IPR024775">
    <property type="entry name" value="DinB-like"/>
</dbReference>
<protein>
    <submittedName>
        <fullName evidence="2">DinB family protein</fullName>
    </submittedName>
</protein>
<evidence type="ECO:0000259" key="1">
    <source>
        <dbReference type="Pfam" id="PF12867"/>
    </source>
</evidence>
<dbReference type="InterPro" id="IPR034660">
    <property type="entry name" value="DinB/YfiT-like"/>
</dbReference>